<organism evidence="1 2">
    <name type="scientific">Burkholderia contaminans</name>
    <dbReference type="NCBI Taxonomy" id="488447"/>
    <lineage>
        <taxon>Bacteria</taxon>
        <taxon>Pseudomonadati</taxon>
        <taxon>Pseudomonadota</taxon>
        <taxon>Betaproteobacteria</taxon>
        <taxon>Burkholderiales</taxon>
        <taxon>Burkholderiaceae</taxon>
        <taxon>Burkholderia</taxon>
        <taxon>Burkholderia cepacia complex</taxon>
    </lineage>
</organism>
<sequence>MILHGSPRSLFSSIIQTSTYRAIAIGINDDFTHTPDGRIQTAFPGAMQGIRARPHGRDHALRPG</sequence>
<comment type="caution">
    <text evidence="1">The sequence shown here is derived from an EMBL/GenBank/DDBJ whole genome shotgun (WGS) entry which is preliminary data.</text>
</comment>
<evidence type="ECO:0000313" key="2">
    <source>
        <dbReference type="Proteomes" id="UP000238655"/>
    </source>
</evidence>
<dbReference type="AlphaFoldDB" id="A0A2S5E7Q5"/>
<evidence type="ECO:0000313" key="1">
    <source>
        <dbReference type="EMBL" id="POZ87421.1"/>
    </source>
</evidence>
<dbReference type="EMBL" id="PQVP01000001">
    <property type="protein sequence ID" value="POZ87421.1"/>
    <property type="molecule type" value="Genomic_DNA"/>
</dbReference>
<accession>A0A2S5E7Q5</accession>
<protein>
    <submittedName>
        <fullName evidence="1">Uncharacterized protein</fullName>
    </submittedName>
</protein>
<gene>
    <name evidence="1" type="ORF">C3743_13635</name>
</gene>
<reference evidence="1 2" key="1">
    <citation type="submission" date="2018-01" db="EMBL/GenBank/DDBJ databases">
        <title>Successful Treatment of Persistent Burkholderia cepacia Bacteremia with Ceftazidime-Avibactam.</title>
        <authorList>
            <person name="Tamma P."/>
            <person name="Fan Y."/>
            <person name="Bergman Y."/>
            <person name="Sick-Samuels A."/>
            <person name="Hsu A."/>
            <person name="Timp W."/>
            <person name="Simner P."/>
        </authorList>
    </citation>
    <scope>NUCLEOTIDE SEQUENCE [LARGE SCALE GENOMIC DNA]</scope>
    <source>
        <strain evidence="1 2">170816</strain>
    </source>
</reference>
<proteinExistence type="predicted"/>
<dbReference type="Proteomes" id="UP000238655">
    <property type="component" value="Chromosome 2"/>
</dbReference>
<name>A0A2S5E7Q5_9BURK</name>